<dbReference type="Gramene" id="KQK02382">
    <property type="protein sequence ID" value="KQK02382"/>
    <property type="gene ID" value="BRADI_2g01110v3"/>
</dbReference>
<gene>
    <name evidence="3" type="primary">LOC112270920</name>
    <name evidence="2" type="ORF">BRADI_2g01110v3</name>
</gene>
<dbReference type="EMBL" id="CM000881">
    <property type="protein sequence ID" value="KQK02382.2"/>
    <property type="molecule type" value="Genomic_DNA"/>
</dbReference>
<reference evidence="2" key="2">
    <citation type="submission" date="2017-06" db="EMBL/GenBank/DDBJ databases">
        <title>WGS assembly of Brachypodium distachyon.</title>
        <authorList>
            <consortium name="The International Brachypodium Initiative"/>
            <person name="Lucas S."/>
            <person name="Harmon-Smith M."/>
            <person name="Lail K."/>
            <person name="Tice H."/>
            <person name="Grimwood J."/>
            <person name="Bruce D."/>
            <person name="Barry K."/>
            <person name="Shu S."/>
            <person name="Lindquist E."/>
            <person name="Wang M."/>
            <person name="Pitluck S."/>
            <person name="Vogel J.P."/>
            <person name="Garvin D.F."/>
            <person name="Mockler T.C."/>
            <person name="Schmutz J."/>
            <person name="Rokhsar D."/>
            <person name="Bevan M.W."/>
        </authorList>
    </citation>
    <scope>NUCLEOTIDE SEQUENCE</scope>
    <source>
        <strain evidence="2">Bd21</strain>
    </source>
</reference>
<name>A0A0Q3MDH9_BRADI</name>
<sequence>MIHMELISSSSSSSSSLARSGVAFLALTICCSMAFCSAAAAAAQDAVDHPDGGHVPVNPPPSPWFPWPRRPGKAPLFVLAPPPPLPETKTLAGPHRKTLQQKTVAN</sequence>
<evidence type="ECO:0000313" key="3">
    <source>
        <dbReference type="EnsemblPlants" id="KQK02382"/>
    </source>
</evidence>
<feature type="region of interest" description="Disordered" evidence="1">
    <location>
        <begin position="83"/>
        <end position="106"/>
    </location>
</feature>
<proteinExistence type="predicted"/>
<evidence type="ECO:0000256" key="1">
    <source>
        <dbReference type="SAM" id="MobiDB-lite"/>
    </source>
</evidence>
<keyword evidence="4" id="KW-1185">Reference proteome</keyword>
<evidence type="ECO:0000313" key="2">
    <source>
        <dbReference type="EMBL" id="KQK02382.2"/>
    </source>
</evidence>
<reference evidence="2 3" key="1">
    <citation type="journal article" date="2010" name="Nature">
        <title>Genome sequencing and analysis of the model grass Brachypodium distachyon.</title>
        <authorList>
            <consortium name="International Brachypodium Initiative"/>
        </authorList>
    </citation>
    <scope>NUCLEOTIDE SEQUENCE [LARGE SCALE GENOMIC DNA]</scope>
    <source>
        <strain evidence="2 3">Bd21</strain>
    </source>
</reference>
<reference evidence="3" key="3">
    <citation type="submission" date="2018-08" db="UniProtKB">
        <authorList>
            <consortium name="EnsemblPlants"/>
        </authorList>
    </citation>
    <scope>IDENTIFICATION</scope>
    <source>
        <strain evidence="3">cv. Bd21</strain>
    </source>
</reference>
<evidence type="ECO:0000313" key="4">
    <source>
        <dbReference type="Proteomes" id="UP000008810"/>
    </source>
</evidence>
<dbReference type="RefSeq" id="XP_024315318.1">
    <property type="nucleotide sequence ID" value="XM_024459550.1"/>
</dbReference>
<accession>A0A0Q3MDH9</accession>
<protein>
    <submittedName>
        <fullName evidence="2 3">Uncharacterized protein</fullName>
    </submittedName>
</protein>
<dbReference type="AlphaFoldDB" id="A0A0Q3MDH9"/>
<organism evidence="2">
    <name type="scientific">Brachypodium distachyon</name>
    <name type="common">Purple false brome</name>
    <name type="synonym">Trachynia distachya</name>
    <dbReference type="NCBI Taxonomy" id="15368"/>
    <lineage>
        <taxon>Eukaryota</taxon>
        <taxon>Viridiplantae</taxon>
        <taxon>Streptophyta</taxon>
        <taxon>Embryophyta</taxon>
        <taxon>Tracheophyta</taxon>
        <taxon>Spermatophyta</taxon>
        <taxon>Magnoliopsida</taxon>
        <taxon>Liliopsida</taxon>
        <taxon>Poales</taxon>
        <taxon>Poaceae</taxon>
        <taxon>BOP clade</taxon>
        <taxon>Pooideae</taxon>
        <taxon>Stipodae</taxon>
        <taxon>Brachypodieae</taxon>
        <taxon>Brachypodium</taxon>
    </lineage>
</organism>
<dbReference type="Proteomes" id="UP000008810">
    <property type="component" value="Chromosome 2"/>
</dbReference>
<dbReference type="GeneID" id="112270920"/>
<dbReference type="EnsemblPlants" id="KQK02382">
    <property type="protein sequence ID" value="KQK02382"/>
    <property type="gene ID" value="BRADI_2g01110v3"/>
</dbReference>
<dbReference type="KEGG" id="bdi:112270920"/>